<comment type="catalytic activity">
    <reaction evidence="1">
        <text>inosine + phosphate = alpha-D-ribose 1-phosphate + hypoxanthine</text>
        <dbReference type="Rhea" id="RHEA:27646"/>
        <dbReference type="ChEBI" id="CHEBI:17368"/>
        <dbReference type="ChEBI" id="CHEBI:17596"/>
        <dbReference type="ChEBI" id="CHEBI:43474"/>
        <dbReference type="ChEBI" id="CHEBI:57720"/>
        <dbReference type="EC" id="2.4.2.1"/>
    </reaction>
    <physiologicalReaction direction="left-to-right" evidence="1">
        <dbReference type="Rhea" id="RHEA:27647"/>
    </physiologicalReaction>
</comment>
<dbReference type="Gene3D" id="3.60.140.10">
    <property type="entry name" value="CNF1/YfiH-like putative cysteine hydrolases"/>
    <property type="match status" value="1"/>
</dbReference>
<dbReference type="SUPFAM" id="SSF64438">
    <property type="entry name" value="CNF1/YfiH-like putative cysteine hydrolases"/>
    <property type="match status" value="1"/>
</dbReference>
<evidence type="ECO:0000256" key="9">
    <source>
        <dbReference type="ARBA" id="ARBA00048968"/>
    </source>
</evidence>
<evidence type="ECO:0000313" key="13">
    <source>
        <dbReference type="Proteomes" id="UP000032452"/>
    </source>
</evidence>
<dbReference type="GO" id="GO:0005507">
    <property type="term" value="F:copper ion binding"/>
    <property type="evidence" value="ECO:0007669"/>
    <property type="project" value="TreeGrafter"/>
</dbReference>
<name>A0A0D8ZQ34_9CYAN</name>
<comment type="caution">
    <text evidence="12">The sequence shown here is derived from an EMBL/GenBank/DDBJ whole genome shotgun (WGS) entry which is preliminary data.</text>
</comment>
<keyword evidence="6" id="KW-0378">Hydrolase</keyword>
<dbReference type="GO" id="GO:0016787">
    <property type="term" value="F:hydrolase activity"/>
    <property type="evidence" value="ECO:0007669"/>
    <property type="project" value="UniProtKB-KW"/>
</dbReference>
<evidence type="ECO:0000256" key="3">
    <source>
        <dbReference type="ARBA" id="ARBA00007353"/>
    </source>
</evidence>
<evidence type="ECO:0000256" key="11">
    <source>
        <dbReference type="RuleBase" id="RU361274"/>
    </source>
</evidence>
<accession>A0A0D8ZQ34</accession>
<dbReference type="GO" id="GO:0017061">
    <property type="term" value="F:S-methyl-5-thioadenosine phosphorylase activity"/>
    <property type="evidence" value="ECO:0007669"/>
    <property type="project" value="UniProtKB-EC"/>
</dbReference>
<dbReference type="InterPro" id="IPR038371">
    <property type="entry name" value="Cu_polyphenol_OxRdtase_sf"/>
</dbReference>
<evidence type="ECO:0000256" key="2">
    <source>
        <dbReference type="ARBA" id="ARBA00003215"/>
    </source>
</evidence>
<dbReference type="OrthoDB" id="4279at2"/>
<comment type="catalytic activity">
    <reaction evidence="10">
        <text>S-methyl-5'-thioadenosine + phosphate = 5-(methylsulfanyl)-alpha-D-ribose 1-phosphate + adenine</text>
        <dbReference type="Rhea" id="RHEA:11852"/>
        <dbReference type="ChEBI" id="CHEBI:16708"/>
        <dbReference type="ChEBI" id="CHEBI:17509"/>
        <dbReference type="ChEBI" id="CHEBI:43474"/>
        <dbReference type="ChEBI" id="CHEBI:58533"/>
        <dbReference type="EC" id="2.4.2.28"/>
    </reaction>
    <physiologicalReaction direction="left-to-right" evidence="10">
        <dbReference type="Rhea" id="RHEA:11853"/>
    </physiologicalReaction>
</comment>
<evidence type="ECO:0000256" key="4">
    <source>
        <dbReference type="ARBA" id="ARBA00022679"/>
    </source>
</evidence>
<proteinExistence type="inferred from homology"/>
<dbReference type="AlphaFoldDB" id="A0A0D8ZQ34"/>
<dbReference type="Pfam" id="PF02578">
    <property type="entry name" value="Cu-oxidase_4"/>
    <property type="match status" value="1"/>
</dbReference>
<comment type="similarity">
    <text evidence="3 11">Belongs to the purine nucleoside phosphorylase YfiH/LACC1 family.</text>
</comment>
<dbReference type="PATRIC" id="fig|1618023.3.peg.162"/>
<sequence>MHTWHWRTCEDLPYLTCSLLEPWLHGFFTQQFSPRTPTEITLMLRSQAEAYRVKQVHGNIVLAPSEIEQGDTLSEADGLITEQPNQAVWVASADCTPVLIADSTTGQVASVHAGWRGTAAKIVPEAIAKLQDRGSKIEDLKFALGPAIAGTVYQVSHQVAAEVGASIISGDADTIIETLQQLPNPPILSDRHPGRVKLDVRRVIGLQLENMGISPEQVAISPHCTYQQPENFFSYRRDKLKKVQWSGIVSK</sequence>
<organism evidence="12 13">
    <name type="scientific">Aliterella atlantica CENA595</name>
    <dbReference type="NCBI Taxonomy" id="1618023"/>
    <lineage>
        <taxon>Bacteria</taxon>
        <taxon>Bacillati</taxon>
        <taxon>Cyanobacteriota</taxon>
        <taxon>Cyanophyceae</taxon>
        <taxon>Chroococcidiopsidales</taxon>
        <taxon>Aliterellaceae</taxon>
        <taxon>Aliterella</taxon>
    </lineage>
</organism>
<evidence type="ECO:0000256" key="1">
    <source>
        <dbReference type="ARBA" id="ARBA00000553"/>
    </source>
</evidence>
<evidence type="ECO:0000313" key="12">
    <source>
        <dbReference type="EMBL" id="KJH70835.1"/>
    </source>
</evidence>
<dbReference type="RefSeq" id="WP_045055618.1">
    <property type="nucleotide sequence ID" value="NZ_CAWMDP010000003.1"/>
</dbReference>
<keyword evidence="4" id="KW-0808">Transferase</keyword>
<evidence type="ECO:0000256" key="7">
    <source>
        <dbReference type="ARBA" id="ARBA00022833"/>
    </source>
</evidence>
<evidence type="ECO:0000256" key="6">
    <source>
        <dbReference type="ARBA" id="ARBA00022801"/>
    </source>
</evidence>
<comment type="catalytic activity">
    <reaction evidence="9">
        <text>adenosine + phosphate = alpha-D-ribose 1-phosphate + adenine</text>
        <dbReference type="Rhea" id="RHEA:27642"/>
        <dbReference type="ChEBI" id="CHEBI:16335"/>
        <dbReference type="ChEBI" id="CHEBI:16708"/>
        <dbReference type="ChEBI" id="CHEBI:43474"/>
        <dbReference type="ChEBI" id="CHEBI:57720"/>
        <dbReference type="EC" id="2.4.2.1"/>
    </reaction>
    <physiologicalReaction direction="left-to-right" evidence="9">
        <dbReference type="Rhea" id="RHEA:27643"/>
    </physiologicalReaction>
</comment>
<dbReference type="STRING" id="1618023.UH38_15675"/>
<dbReference type="PANTHER" id="PTHR30616">
    <property type="entry name" value="UNCHARACTERIZED PROTEIN YFIH"/>
    <property type="match status" value="1"/>
</dbReference>
<keyword evidence="5" id="KW-0479">Metal-binding</keyword>
<reference evidence="12 13" key="1">
    <citation type="submission" date="2015-02" db="EMBL/GenBank/DDBJ databases">
        <title>Draft genome of a novel marine cyanobacterium (Chroococcales) isolated from South Atlantic Ocean.</title>
        <authorList>
            <person name="Rigonato J."/>
            <person name="Alvarenga D.O."/>
            <person name="Branco L.H."/>
            <person name="Varani A.M."/>
            <person name="Brandini F.P."/>
            <person name="Fiore M.F."/>
        </authorList>
    </citation>
    <scope>NUCLEOTIDE SEQUENCE [LARGE SCALE GENOMIC DNA]</scope>
    <source>
        <strain evidence="12 13">CENA595</strain>
    </source>
</reference>
<dbReference type="Proteomes" id="UP000032452">
    <property type="component" value="Unassembled WGS sequence"/>
</dbReference>
<protein>
    <recommendedName>
        <fullName evidence="11">Purine nucleoside phosphorylase</fullName>
    </recommendedName>
</protein>
<dbReference type="EMBL" id="JYON01000017">
    <property type="protein sequence ID" value="KJH70835.1"/>
    <property type="molecule type" value="Genomic_DNA"/>
</dbReference>
<evidence type="ECO:0000256" key="10">
    <source>
        <dbReference type="ARBA" id="ARBA00049893"/>
    </source>
</evidence>
<keyword evidence="7" id="KW-0862">Zinc</keyword>
<keyword evidence="13" id="KW-1185">Reference proteome</keyword>
<gene>
    <name evidence="12" type="ORF">UH38_15675</name>
</gene>
<dbReference type="InterPro" id="IPR003730">
    <property type="entry name" value="Cu_polyphenol_OxRdtase"/>
</dbReference>
<comment type="catalytic activity">
    <reaction evidence="8">
        <text>adenosine + H2O + H(+) = inosine + NH4(+)</text>
        <dbReference type="Rhea" id="RHEA:24408"/>
        <dbReference type="ChEBI" id="CHEBI:15377"/>
        <dbReference type="ChEBI" id="CHEBI:15378"/>
        <dbReference type="ChEBI" id="CHEBI:16335"/>
        <dbReference type="ChEBI" id="CHEBI:17596"/>
        <dbReference type="ChEBI" id="CHEBI:28938"/>
        <dbReference type="EC" id="3.5.4.4"/>
    </reaction>
    <physiologicalReaction direction="left-to-right" evidence="8">
        <dbReference type="Rhea" id="RHEA:24409"/>
    </physiologicalReaction>
</comment>
<comment type="function">
    <text evidence="2">Purine nucleoside enzyme that catalyzes the phosphorolysis of adenosine and inosine nucleosides, yielding D-ribose 1-phosphate and the respective free bases, adenine and hypoxanthine. Also catalyzes the phosphorolysis of S-methyl-5'-thioadenosine into adenine and S-methyl-5-thio-alpha-D-ribose 1-phosphate. Also has adenosine deaminase activity.</text>
</comment>
<dbReference type="NCBIfam" id="TIGR00726">
    <property type="entry name" value="peptidoglycan editing factor PgeF"/>
    <property type="match status" value="1"/>
</dbReference>
<evidence type="ECO:0000256" key="8">
    <source>
        <dbReference type="ARBA" id="ARBA00047989"/>
    </source>
</evidence>
<evidence type="ECO:0000256" key="5">
    <source>
        <dbReference type="ARBA" id="ARBA00022723"/>
    </source>
</evidence>
<dbReference type="InterPro" id="IPR011324">
    <property type="entry name" value="Cytotoxic_necrot_fac-like_cat"/>
</dbReference>
<dbReference type="PANTHER" id="PTHR30616:SF2">
    <property type="entry name" value="PURINE NUCLEOSIDE PHOSPHORYLASE LACC1"/>
    <property type="match status" value="1"/>
</dbReference>
<dbReference type="CDD" id="cd16833">
    <property type="entry name" value="YfiH"/>
    <property type="match status" value="1"/>
</dbReference>